<dbReference type="RefSeq" id="WP_000056313.1">
    <property type="nucleotide sequence ID" value="NZ_QWDP01000019.1"/>
</dbReference>
<reference evidence="2" key="1">
    <citation type="submission" date="2016-09" db="EMBL/GenBank/DDBJ databases">
        <title>Whole genome sequencing of Salmonella enterica.</title>
        <authorList>
            <person name="Bell R."/>
        </authorList>
    </citation>
    <scope>NUCLEOTIDE SEQUENCE [LARGE SCALE GENOMIC DNA]</scope>
    <source>
        <strain evidence="2">CFSAN044978</strain>
    </source>
</reference>
<gene>
    <name evidence="2" type="ORF">A7T00_31820</name>
</gene>
<evidence type="ECO:0000313" key="2">
    <source>
        <dbReference type="EMBL" id="OHG57766.1"/>
    </source>
</evidence>
<sequence length="127" mass="14315">MSLNSWLPKMKPLPAGFRHFSRLALQVFLWGVGMTVVLAILSAVVLQGSQGMIIRLWLDSARFPLLAWRLMLYAILAGTWFCGIRQSLMAQIRSRGDGRSLSSLRRLEVMAIALIALSEYNVWLAPR</sequence>
<organism evidence="2">
    <name type="scientific">Salmonella enterica subsp. enterica serovar Saintpaul</name>
    <dbReference type="NCBI Taxonomy" id="90105"/>
    <lineage>
        <taxon>Bacteria</taxon>
        <taxon>Pseudomonadati</taxon>
        <taxon>Pseudomonadota</taxon>
        <taxon>Gammaproteobacteria</taxon>
        <taxon>Enterobacterales</taxon>
        <taxon>Enterobacteriaceae</taxon>
        <taxon>Salmonella</taxon>
    </lineage>
</organism>
<comment type="caution">
    <text evidence="2">The sequence shown here is derived from an EMBL/GenBank/DDBJ whole genome shotgun (WGS) entry which is preliminary data.</text>
</comment>
<keyword evidence="1" id="KW-0812">Transmembrane</keyword>
<evidence type="ECO:0000256" key="1">
    <source>
        <dbReference type="SAM" id="Phobius"/>
    </source>
</evidence>
<proteinExistence type="predicted"/>
<dbReference type="AlphaFoldDB" id="A0A1S0Z5E8"/>
<feature type="transmembrane region" description="Helical" evidence="1">
    <location>
        <begin position="27"/>
        <end position="46"/>
    </location>
</feature>
<accession>A0A1S0Z5E8</accession>
<name>A0A1S0Z5E8_SALET</name>
<feature type="transmembrane region" description="Helical" evidence="1">
    <location>
        <begin position="66"/>
        <end position="84"/>
    </location>
</feature>
<keyword evidence="1" id="KW-0472">Membrane</keyword>
<protein>
    <submittedName>
        <fullName evidence="2">Uncharacterized protein</fullName>
    </submittedName>
</protein>
<keyword evidence="1" id="KW-1133">Transmembrane helix</keyword>
<dbReference type="EMBL" id="MLZC01000034">
    <property type="protein sequence ID" value="OHG57766.1"/>
    <property type="molecule type" value="Genomic_DNA"/>
</dbReference>